<sequence length="375" mass="43041">MGKSVTLCVAFTIWLVSIIFSSPYLMVWTTADLGDRVLCYPKWPDGLSNDSIYDKIYNVLFLLFTYIVPIGSMTYTYVRIGIELWGSQSIGECTQRQMENIKNKRRVSQPDPYLICHSTQLCRSLLSCQDDDGSSYHLRCVLAAIRLVLHRGFLLANNHELPIRPRNLLGHILVSDEQLNVQSNNILLDERKVSPLKTYIPCYVIDLGHVQTRFQAIFSWLPYVHVSPAPLTRRGVFTSGRRSYSGSPDHNRIVRNGMYSLNFELNAISLISHFEAFCISRCRWCFVLLPGTTKRLELCIPQLIQPFLATDQSKIIKFDLIFRPGTVRTQLYNACQTPSTTDTYYTNVHDHEMGAYNSSRGSRKSWKNTEMRQLS</sequence>
<evidence type="ECO:0000313" key="2">
    <source>
        <dbReference type="Proteomes" id="UP001056778"/>
    </source>
</evidence>
<dbReference type="EMBL" id="CM043021">
    <property type="protein sequence ID" value="KAI4457522.1"/>
    <property type="molecule type" value="Genomic_DNA"/>
</dbReference>
<comment type="caution">
    <text evidence="1">The sequence shown here is derived from an EMBL/GenBank/DDBJ whole genome shotgun (WGS) entry which is preliminary data.</text>
</comment>
<accession>A0ACB9SRC3</accession>
<protein>
    <submittedName>
        <fullName evidence="1">G-protein coupled receptor</fullName>
    </submittedName>
</protein>
<organism evidence="1 2">
    <name type="scientific">Holotrichia oblita</name>
    <name type="common">Chafer beetle</name>
    <dbReference type="NCBI Taxonomy" id="644536"/>
    <lineage>
        <taxon>Eukaryota</taxon>
        <taxon>Metazoa</taxon>
        <taxon>Ecdysozoa</taxon>
        <taxon>Arthropoda</taxon>
        <taxon>Hexapoda</taxon>
        <taxon>Insecta</taxon>
        <taxon>Pterygota</taxon>
        <taxon>Neoptera</taxon>
        <taxon>Endopterygota</taxon>
        <taxon>Coleoptera</taxon>
        <taxon>Polyphaga</taxon>
        <taxon>Scarabaeiformia</taxon>
        <taxon>Scarabaeidae</taxon>
        <taxon>Melolonthinae</taxon>
        <taxon>Holotrichia</taxon>
    </lineage>
</organism>
<evidence type="ECO:0000313" key="1">
    <source>
        <dbReference type="EMBL" id="KAI4457522.1"/>
    </source>
</evidence>
<dbReference type="Proteomes" id="UP001056778">
    <property type="component" value="Chromosome 7"/>
</dbReference>
<proteinExistence type="predicted"/>
<name>A0ACB9SRC3_HOLOL</name>
<keyword evidence="2" id="KW-1185">Reference proteome</keyword>
<gene>
    <name evidence="1" type="ORF">MML48_7g00017470</name>
</gene>
<reference evidence="1" key="1">
    <citation type="submission" date="2022-04" db="EMBL/GenBank/DDBJ databases">
        <title>Chromosome-scale genome assembly of Holotrichia oblita Faldermann.</title>
        <authorList>
            <person name="Rongchong L."/>
        </authorList>
    </citation>
    <scope>NUCLEOTIDE SEQUENCE</scope>
    <source>
        <strain evidence="1">81SQS9</strain>
    </source>
</reference>
<keyword evidence="1" id="KW-0675">Receptor</keyword>